<dbReference type="EMBL" id="JQIF01000093">
    <property type="protein sequence ID" value="KGJ51874.1"/>
    <property type="molecule type" value="Genomic_DNA"/>
</dbReference>
<proteinExistence type="inferred from homology"/>
<keyword evidence="3" id="KW-0547">Nucleotide-binding</keyword>
<evidence type="ECO:0000256" key="2">
    <source>
        <dbReference type="ARBA" id="ARBA00022448"/>
    </source>
</evidence>
<organism evidence="6 7">
    <name type="scientific">Clostridium innocuum</name>
    <dbReference type="NCBI Taxonomy" id="1522"/>
    <lineage>
        <taxon>Bacteria</taxon>
        <taxon>Bacillati</taxon>
        <taxon>Bacillota</taxon>
        <taxon>Clostridia</taxon>
        <taxon>Eubacteriales</taxon>
        <taxon>Clostridiaceae</taxon>
        <taxon>Clostridium</taxon>
    </lineage>
</organism>
<dbReference type="SUPFAM" id="SSF52540">
    <property type="entry name" value="P-loop containing nucleoside triphosphate hydrolases"/>
    <property type="match status" value="1"/>
</dbReference>
<dbReference type="GO" id="GO:0016887">
    <property type="term" value="F:ATP hydrolysis activity"/>
    <property type="evidence" value="ECO:0007669"/>
    <property type="project" value="InterPro"/>
</dbReference>
<evidence type="ECO:0000256" key="4">
    <source>
        <dbReference type="ARBA" id="ARBA00022840"/>
    </source>
</evidence>
<evidence type="ECO:0000313" key="7">
    <source>
        <dbReference type="Proteomes" id="UP000030008"/>
    </source>
</evidence>
<comment type="similarity">
    <text evidence="1">Belongs to the ABC transporter superfamily.</text>
</comment>
<gene>
    <name evidence="6" type="ORF">CIAN88_17920</name>
</gene>
<feature type="domain" description="ABC transporter" evidence="5">
    <location>
        <begin position="4"/>
        <end position="233"/>
    </location>
</feature>
<dbReference type="AlphaFoldDB" id="A0A099I1S9"/>
<dbReference type="InterPro" id="IPR027417">
    <property type="entry name" value="P-loop_NTPase"/>
</dbReference>
<dbReference type="PROSITE" id="PS50893">
    <property type="entry name" value="ABC_TRANSPORTER_2"/>
    <property type="match status" value="1"/>
</dbReference>
<evidence type="ECO:0000259" key="5">
    <source>
        <dbReference type="PROSITE" id="PS50893"/>
    </source>
</evidence>
<sequence>MDVLTLRNLHKAFGRQKVLQGIDLTVPQHSIFGFIGKNGAGKTTTMKTILGLEKADAGELYIMQEPVVFGNTRTNRYIGYVSDVPEFYGFMTAREYLQLCAEISGLAAQKAKTRIDELLQLVGLSETGKKRCATFSRGMKQRLAIAQGLLNEPKLLIADEPTSALDPQGRKEILTILEKAKEKTTVLFSTHILSDVESICDSIAILHEGKIAVSGNLHELLQMKGTASLYVETECEEECSLLLEALRKRDIAVQQTHPYAVQLPDHMETQQQVLAIVNAQGLRLQRLERMRPTLEQYFLEVTK</sequence>
<dbReference type="SMART" id="SM00382">
    <property type="entry name" value="AAA"/>
    <property type="match status" value="1"/>
</dbReference>
<dbReference type="Proteomes" id="UP000030008">
    <property type="component" value="Unassembled WGS sequence"/>
</dbReference>
<dbReference type="PANTHER" id="PTHR43335:SF4">
    <property type="entry name" value="ABC TRANSPORTER, ATP-BINDING PROTEIN"/>
    <property type="match status" value="1"/>
</dbReference>
<evidence type="ECO:0000313" key="6">
    <source>
        <dbReference type="EMBL" id="KGJ51874.1"/>
    </source>
</evidence>
<dbReference type="InterPro" id="IPR003439">
    <property type="entry name" value="ABC_transporter-like_ATP-bd"/>
</dbReference>
<protein>
    <submittedName>
        <fullName evidence="6">ABC transporter ATP-binding protein</fullName>
    </submittedName>
</protein>
<dbReference type="CDD" id="cd03230">
    <property type="entry name" value="ABC_DR_subfamily_A"/>
    <property type="match status" value="1"/>
</dbReference>
<evidence type="ECO:0000256" key="1">
    <source>
        <dbReference type="ARBA" id="ARBA00005417"/>
    </source>
</evidence>
<keyword evidence="2" id="KW-0813">Transport</keyword>
<dbReference type="GO" id="GO:0005524">
    <property type="term" value="F:ATP binding"/>
    <property type="evidence" value="ECO:0007669"/>
    <property type="project" value="UniProtKB-KW"/>
</dbReference>
<reference evidence="6 7" key="1">
    <citation type="submission" date="2014-08" db="EMBL/GenBank/DDBJ databases">
        <title>Clostridium innocuum, an unnegligible vancomycin-resistant pathogen causing extra-intestinal infections.</title>
        <authorList>
            <person name="Feng Y."/>
            <person name="Chiu C.-H."/>
        </authorList>
    </citation>
    <scope>NUCLEOTIDE SEQUENCE [LARGE SCALE GENOMIC DNA]</scope>
    <source>
        <strain evidence="6 7">AN88</strain>
    </source>
</reference>
<dbReference type="Gene3D" id="3.40.50.300">
    <property type="entry name" value="P-loop containing nucleotide triphosphate hydrolases"/>
    <property type="match status" value="1"/>
</dbReference>
<keyword evidence="4 6" id="KW-0067">ATP-binding</keyword>
<dbReference type="RefSeq" id="WP_044907169.1">
    <property type="nucleotide sequence ID" value="NZ_JQIF01000093.1"/>
</dbReference>
<dbReference type="Pfam" id="PF00005">
    <property type="entry name" value="ABC_tran"/>
    <property type="match status" value="1"/>
</dbReference>
<name>A0A099I1S9_CLOIN</name>
<dbReference type="PANTHER" id="PTHR43335">
    <property type="entry name" value="ABC TRANSPORTER, ATP-BINDING PROTEIN"/>
    <property type="match status" value="1"/>
</dbReference>
<evidence type="ECO:0000256" key="3">
    <source>
        <dbReference type="ARBA" id="ARBA00022741"/>
    </source>
</evidence>
<comment type="caution">
    <text evidence="6">The sequence shown here is derived from an EMBL/GenBank/DDBJ whole genome shotgun (WGS) entry which is preliminary data.</text>
</comment>
<dbReference type="InterPro" id="IPR003593">
    <property type="entry name" value="AAA+_ATPase"/>
</dbReference>
<accession>A0A099I1S9</accession>